<keyword evidence="2 3" id="KW-0119">Carbohydrate metabolism</keyword>
<feature type="domain" description="Glycoside hydrolase family 57 N-terminal" evidence="4">
    <location>
        <begin position="27"/>
        <end position="318"/>
    </location>
</feature>
<reference evidence="5 6" key="1">
    <citation type="submission" date="2021-05" db="EMBL/GenBank/DDBJ databases">
        <title>A Polyphasic approach of four new species of the genus Ohtaekwangia: Ohtaekwangia histidinii sp. nov., Ohtaekwangia cretensis sp. nov., Ohtaekwangia indiensis sp. nov., Ohtaekwangia reichenbachii sp. nov. from diverse environment.</title>
        <authorList>
            <person name="Octaviana S."/>
        </authorList>
    </citation>
    <scope>NUCLEOTIDE SEQUENCE [LARGE SCALE GENOMIC DNA]</scope>
    <source>
        <strain evidence="5 6">PWU37</strain>
    </source>
</reference>
<evidence type="ECO:0000256" key="3">
    <source>
        <dbReference type="RuleBase" id="RU361196"/>
    </source>
</evidence>
<proteinExistence type="inferred from homology"/>
<dbReference type="InterPro" id="IPR004300">
    <property type="entry name" value="Glyco_hydro_57_N"/>
</dbReference>
<evidence type="ECO:0000259" key="4">
    <source>
        <dbReference type="Pfam" id="PF03065"/>
    </source>
</evidence>
<dbReference type="AlphaFoldDB" id="A0AAP2GF08"/>
<dbReference type="InterPro" id="IPR011330">
    <property type="entry name" value="Glyco_hydro/deAcase_b/a-brl"/>
</dbReference>
<dbReference type="CDD" id="cd10797">
    <property type="entry name" value="GH57N_APU_like_1"/>
    <property type="match status" value="1"/>
</dbReference>
<name>A0AAP2GF08_9BACT</name>
<keyword evidence="6" id="KW-1185">Reference proteome</keyword>
<dbReference type="PANTHER" id="PTHR36306">
    <property type="entry name" value="ALPHA-AMYLASE-RELATED-RELATED"/>
    <property type="match status" value="1"/>
</dbReference>
<dbReference type="GO" id="GO:0005975">
    <property type="term" value="P:carbohydrate metabolic process"/>
    <property type="evidence" value="ECO:0007669"/>
    <property type="project" value="InterPro"/>
</dbReference>
<gene>
    <name evidence="5" type="ORF">KK078_20255</name>
</gene>
<dbReference type="InterPro" id="IPR052046">
    <property type="entry name" value="GH57_Enzymes"/>
</dbReference>
<dbReference type="PANTHER" id="PTHR36306:SF3">
    <property type="entry name" value="GLYCOSIDE HYDROLASE FAMILY 57"/>
    <property type="match status" value="1"/>
</dbReference>
<dbReference type="Pfam" id="PF03065">
    <property type="entry name" value="Glyco_hydro_57"/>
    <property type="match status" value="1"/>
</dbReference>
<dbReference type="Gene3D" id="3.20.110.10">
    <property type="entry name" value="Glycoside hydrolase 38, N terminal domain"/>
    <property type="match status" value="2"/>
</dbReference>
<comment type="similarity">
    <text evidence="1 3">Belongs to the glycosyl hydrolase 57 family.</text>
</comment>
<evidence type="ECO:0000313" key="5">
    <source>
        <dbReference type="EMBL" id="MBT1688909.1"/>
    </source>
</evidence>
<comment type="caution">
    <text evidence="5">The sequence shown here is derived from an EMBL/GenBank/DDBJ whole genome shotgun (WGS) entry which is preliminary data.</text>
</comment>
<dbReference type="EMBL" id="JAHESC010000032">
    <property type="protein sequence ID" value="MBT1688909.1"/>
    <property type="molecule type" value="Genomic_DNA"/>
</dbReference>
<evidence type="ECO:0000313" key="6">
    <source>
        <dbReference type="Proteomes" id="UP001319180"/>
    </source>
</evidence>
<dbReference type="RefSeq" id="WP_254092135.1">
    <property type="nucleotide sequence ID" value="NZ_JAHESC010000032.1"/>
</dbReference>
<accession>A0AAP2GF08</accession>
<dbReference type="SUPFAM" id="SSF88713">
    <property type="entry name" value="Glycoside hydrolase/deacetylase"/>
    <property type="match status" value="1"/>
</dbReference>
<protein>
    <submittedName>
        <fullName evidence="5">DUF3536 domain-containing protein</fullName>
    </submittedName>
</protein>
<dbReference type="InterPro" id="IPR021923">
    <property type="entry name" value="DUF3536"/>
</dbReference>
<dbReference type="InterPro" id="IPR027291">
    <property type="entry name" value="Glyco_hydro_38_N_sf"/>
</dbReference>
<dbReference type="GO" id="GO:0003824">
    <property type="term" value="F:catalytic activity"/>
    <property type="evidence" value="ECO:0007669"/>
    <property type="project" value="InterPro"/>
</dbReference>
<sequence length="809" mass="93573">MEEEEVVKTPAERYICIHGHFYQPPRENAWLEVIEVQDSAHPYHDWNERISAECYAPNTASRILNEKGAIKKIINNYSRISFNFGPTLLSWMEENDPVTYAAILEADRESVKAFSGHGSAMAQVYNHIILPLANRRDKETQIVWGIRDFVHRFNRMPEGMWLAETAVDTESLELLAKHGIAFTVLAPRQAKSIRMGGELLWTGVTTESIDTRRPYLCRLPSGRTITLFFYDGRIAQGVAFSGLLNDGAKFCSHLHTAFDAESEEPQLVHIATDGETYGHHHKHGDMALAFCLDNIDRDTTCKLTNYAEYIAKFPPTYEAEIHENSSWSCVHGVERWRNNCGCHSGGNPGWHQRWRKPLREALDWLRDELVAIYEREASVIFKDAWKARDEYINVILDRTDDTIRKFMATHCARQADMNLVLRLLEIQRNAQLMYTSCGWFFDELSGIETTQIMQYACRAMQLVSQISEVKLEEEFMKRLALAPSNVPVLDNGAIIYRKYVLPAKTNLQRVGVHYAVASIFEEDPESFPVFNYSTRNEIFIRKVAGEQRLALGVTQVRSNVTRSEKKFAFAVLYMGKHNIIGNISLDMEEEKFAGMQERIVNAFEDGRLGDIIGFMQMYFGPEKYTIWQLFQDEKRKVFNLITEQSMNDLEQSLRRIYNRDYPLVSALAKNDIPIPGAYRTTFEYILNADLVRCFLTDKINIREVERILSELVKWKLNIDDREKVERLAGESIYKELKRISGEGERSARRIERLNRLFPLLRNFRINPNIYKTQNLYFEITQQQTNEQRSASWSSQFSTLGDNLGVKVEQ</sequence>
<dbReference type="Proteomes" id="UP001319180">
    <property type="component" value="Unassembled WGS sequence"/>
</dbReference>
<dbReference type="Pfam" id="PF12055">
    <property type="entry name" value="DUF3536"/>
    <property type="match status" value="1"/>
</dbReference>
<evidence type="ECO:0000256" key="1">
    <source>
        <dbReference type="ARBA" id="ARBA00006821"/>
    </source>
</evidence>
<organism evidence="5 6">
    <name type="scientific">Dawidia soli</name>
    <dbReference type="NCBI Taxonomy" id="2782352"/>
    <lineage>
        <taxon>Bacteria</taxon>
        <taxon>Pseudomonadati</taxon>
        <taxon>Bacteroidota</taxon>
        <taxon>Cytophagia</taxon>
        <taxon>Cytophagales</taxon>
        <taxon>Chryseotaleaceae</taxon>
        <taxon>Dawidia</taxon>
    </lineage>
</organism>
<evidence type="ECO:0000256" key="2">
    <source>
        <dbReference type="ARBA" id="ARBA00023277"/>
    </source>
</evidence>